<feature type="compositionally biased region" description="Gly residues" evidence="8">
    <location>
        <begin position="661"/>
        <end position="675"/>
    </location>
</feature>
<comment type="caution">
    <text evidence="10">The sequence shown here is derived from an EMBL/GenBank/DDBJ whole genome shotgun (WGS) entry which is preliminary data.</text>
</comment>
<sequence>MTVPPEELRPALRPAADFPPPARDEWRELALGVLRKSGVQASSPEEALASTTYDGVTVAPLYDAADLPGDPGLPGAAPYLRGARPVRGGWDVRQRHEAADPEAVLADLENGVTSLWLALAPEDLPRVLERVHLELISVVLEAGERTGEAAEALLAIAARRAEPAGSGAAGLTGNLGADPLGLRARTGSAARTGTGAAADARSGTAGTADPAATAADVRADAAMGEAVGLARRCAAEFPGLRALVVDATPYHDAGGGDAEELGCSLATGVAYLRALTGGGLGLEQAFGQLEFRYAATADQFLTIAKLRAARRLWARVAEACGAGPEPDPADPGRTLAAQLQHAVTSSAMMTARDPWVNMLRTTLACFAAGVGGADAVTVQPFDARLGLPDAFSRRIARNTHALLVEEAHVARVTDPAGGSFYAERLTADLAERAWAWFQEIERAGGMARALESGLVADRLAATRERRAADIARRRFPITGVSEFPNLDERLPERTPRPAAPGTAGPAGAGGLPVVHHAREFEALRDLADAQETRPAVFLATIGPVAAHTARASFAANLFQAGGLATVSCGPLTDPGEIAAAFTASGARVACLCSGDKLYGEHAEAVAAALAGAGAKRVWLAGRGDHPNVDGNVYAGCDALAVLRETFGDLGVGRTAPDGPADSGGPGTDPAAGGGPVTAPDERGETR</sequence>
<evidence type="ECO:0000313" key="11">
    <source>
        <dbReference type="Proteomes" id="UP000627984"/>
    </source>
</evidence>
<reference evidence="10" key="2">
    <citation type="submission" date="2022-09" db="EMBL/GenBank/DDBJ databases">
        <authorList>
            <person name="Sun Q."/>
            <person name="Ohkuma M."/>
        </authorList>
    </citation>
    <scope>NUCLEOTIDE SEQUENCE</scope>
    <source>
        <strain evidence="10">JCM 3093</strain>
    </source>
</reference>
<feature type="domain" description="Methylmalonyl-CoA mutase alpha/beta chain catalytic" evidence="9">
    <location>
        <begin position="223"/>
        <end position="488"/>
    </location>
</feature>
<dbReference type="EMBL" id="BMQD01000020">
    <property type="protein sequence ID" value="GGK87790.1"/>
    <property type="molecule type" value="Genomic_DNA"/>
</dbReference>
<dbReference type="GO" id="GO:0019678">
    <property type="term" value="P:propionate metabolic process, methylmalonyl pathway"/>
    <property type="evidence" value="ECO:0007669"/>
    <property type="project" value="TreeGrafter"/>
</dbReference>
<gene>
    <name evidence="10" type="ORF">GCM10010126_54060</name>
</gene>
<keyword evidence="7" id="KW-0170">Cobalt</keyword>
<dbReference type="InterPro" id="IPR016176">
    <property type="entry name" value="Cbl-dep_enz_cat"/>
</dbReference>
<dbReference type="InterPro" id="IPR058549">
    <property type="entry name" value="MeMalonylCoA_mutase_a/b_site"/>
</dbReference>
<keyword evidence="6" id="KW-0413">Isomerase</keyword>
<dbReference type="InterPro" id="IPR006099">
    <property type="entry name" value="MeMalonylCoA_mutase_a/b_cat"/>
</dbReference>
<feature type="region of interest" description="Disordered" evidence="8">
    <location>
        <begin position="650"/>
        <end position="686"/>
    </location>
</feature>
<proteinExistence type="inferred from homology"/>
<dbReference type="InterPro" id="IPR036724">
    <property type="entry name" value="Cobalamin-bd_sf"/>
</dbReference>
<evidence type="ECO:0000259" key="9">
    <source>
        <dbReference type="Pfam" id="PF01642"/>
    </source>
</evidence>
<name>A0AA37F7A0_9ACTN</name>
<evidence type="ECO:0000256" key="8">
    <source>
        <dbReference type="SAM" id="MobiDB-lite"/>
    </source>
</evidence>
<feature type="region of interest" description="Disordered" evidence="8">
    <location>
        <begin position="484"/>
        <end position="508"/>
    </location>
</feature>
<dbReference type="GO" id="GO:0031419">
    <property type="term" value="F:cobalamin binding"/>
    <property type="evidence" value="ECO:0007669"/>
    <property type="project" value="UniProtKB-KW"/>
</dbReference>
<dbReference type="SUPFAM" id="SSF52242">
    <property type="entry name" value="Cobalamin (vitamin B12)-binding domain"/>
    <property type="match status" value="1"/>
</dbReference>
<evidence type="ECO:0000256" key="6">
    <source>
        <dbReference type="ARBA" id="ARBA00023235"/>
    </source>
</evidence>
<dbReference type="Gene3D" id="3.40.50.280">
    <property type="entry name" value="Cobalamin-binding domain"/>
    <property type="match status" value="1"/>
</dbReference>
<feature type="region of interest" description="Disordered" evidence="8">
    <location>
        <begin position="1"/>
        <end position="22"/>
    </location>
</feature>
<dbReference type="PANTHER" id="PTHR48101:SF4">
    <property type="entry name" value="METHYLMALONYL-COA MUTASE, MITOCHONDRIAL"/>
    <property type="match status" value="1"/>
</dbReference>
<reference evidence="10" key="1">
    <citation type="journal article" date="2014" name="Int. J. Syst. Evol. Microbiol.">
        <title>Complete genome sequence of Corynebacterium casei LMG S-19264T (=DSM 44701T), isolated from a smear-ripened cheese.</title>
        <authorList>
            <consortium name="US DOE Joint Genome Institute (JGI-PGF)"/>
            <person name="Walter F."/>
            <person name="Albersmeier A."/>
            <person name="Kalinowski J."/>
            <person name="Ruckert C."/>
        </authorList>
    </citation>
    <scope>NUCLEOTIDE SEQUENCE</scope>
    <source>
        <strain evidence="10">JCM 3093</strain>
    </source>
</reference>
<accession>A0AA37F7A0</accession>
<evidence type="ECO:0000256" key="3">
    <source>
        <dbReference type="ARBA" id="ARBA00011870"/>
    </source>
</evidence>
<organism evidence="10 11">
    <name type="scientific">Planomonospora parontospora</name>
    <dbReference type="NCBI Taxonomy" id="58119"/>
    <lineage>
        <taxon>Bacteria</taxon>
        <taxon>Bacillati</taxon>
        <taxon>Actinomycetota</taxon>
        <taxon>Actinomycetes</taxon>
        <taxon>Streptosporangiales</taxon>
        <taxon>Streptosporangiaceae</taxon>
        <taxon>Planomonospora</taxon>
    </lineage>
</organism>
<dbReference type="SUPFAM" id="SSF51703">
    <property type="entry name" value="Cobalamin (vitamin B12)-dependent enzymes"/>
    <property type="match status" value="1"/>
</dbReference>
<dbReference type="EC" id="5.4.99.2" evidence="4"/>
<dbReference type="GO" id="GO:0046872">
    <property type="term" value="F:metal ion binding"/>
    <property type="evidence" value="ECO:0007669"/>
    <property type="project" value="InterPro"/>
</dbReference>
<keyword evidence="5" id="KW-0846">Cobalamin</keyword>
<evidence type="ECO:0000256" key="1">
    <source>
        <dbReference type="ARBA" id="ARBA00001922"/>
    </source>
</evidence>
<dbReference type="Gene3D" id="3.20.20.240">
    <property type="entry name" value="Methylmalonyl-CoA mutase"/>
    <property type="match status" value="1"/>
</dbReference>
<dbReference type="CDD" id="cd03677">
    <property type="entry name" value="MM_CoA_mutase_beta"/>
    <property type="match status" value="1"/>
</dbReference>
<evidence type="ECO:0000256" key="2">
    <source>
        <dbReference type="ARBA" id="ARBA00008465"/>
    </source>
</evidence>
<feature type="compositionally biased region" description="Basic and acidic residues" evidence="8">
    <location>
        <begin position="1"/>
        <end position="10"/>
    </location>
</feature>
<dbReference type="RefSeq" id="WP_191897261.1">
    <property type="nucleotide sequence ID" value="NZ_BMQD01000020.1"/>
</dbReference>
<dbReference type="PROSITE" id="PS00544">
    <property type="entry name" value="METMALONYL_COA_MUTASE"/>
    <property type="match status" value="1"/>
</dbReference>
<dbReference type="AlphaFoldDB" id="A0AA37F7A0"/>
<protein>
    <recommendedName>
        <fullName evidence="4">methylmalonyl-CoA mutase</fullName>
        <ecNumber evidence="4">5.4.99.2</ecNumber>
    </recommendedName>
</protein>
<comment type="subunit">
    <text evidence="3">Heterodimer of an alpha and a beta chain.</text>
</comment>
<dbReference type="GO" id="GO:0005737">
    <property type="term" value="C:cytoplasm"/>
    <property type="evidence" value="ECO:0007669"/>
    <property type="project" value="TreeGrafter"/>
</dbReference>
<feature type="compositionally biased region" description="Basic and acidic residues" evidence="8">
    <location>
        <begin position="486"/>
        <end position="495"/>
    </location>
</feature>
<dbReference type="Proteomes" id="UP000627984">
    <property type="component" value="Unassembled WGS sequence"/>
</dbReference>
<evidence type="ECO:0000256" key="5">
    <source>
        <dbReference type="ARBA" id="ARBA00022628"/>
    </source>
</evidence>
<dbReference type="Pfam" id="PF01642">
    <property type="entry name" value="MM_CoA_mutase"/>
    <property type="match status" value="1"/>
</dbReference>
<comment type="similarity">
    <text evidence="2">Belongs to the methylmalonyl-CoA mutase family.</text>
</comment>
<dbReference type="GO" id="GO:0004494">
    <property type="term" value="F:methylmalonyl-CoA mutase activity"/>
    <property type="evidence" value="ECO:0007669"/>
    <property type="project" value="UniProtKB-EC"/>
</dbReference>
<evidence type="ECO:0000256" key="7">
    <source>
        <dbReference type="ARBA" id="ARBA00023285"/>
    </source>
</evidence>
<comment type="cofactor">
    <cofactor evidence="1">
        <name>adenosylcob(III)alamin</name>
        <dbReference type="ChEBI" id="CHEBI:18408"/>
    </cofactor>
</comment>
<evidence type="ECO:0000313" key="10">
    <source>
        <dbReference type="EMBL" id="GGK87790.1"/>
    </source>
</evidence>
<evidence type="ECO:0000256" key="4">
    <source>
        <dbReference type="ARBA" id="ARBA00012398"/>
    </source>
</evidence>
<dbReference type="PANTHER" id="PTHR48101">
    <property type="entry name" value="METHYLMALONYL-COA MUTASE, MITOCHONDRIAL-RELATED"/>
    <property type="match status" value="1"/>
</dbReference>